<keyword evidence="4" id="KW-1185">Reference proteome</keyword>
<dbReference type="EMBL" id="PDUG01000061">
    <property type="protein sequence ID" value="PIC11627.1"/>
    <property type="molecule type" value="Genomic_DNA"/>
</dbReference>
<dbReference type="GO" id="GO:0006281">
    <property type="term" value="P:DNA repair"/>
    <property type="evidence" value="ECO:0007669"/>
    <property type="project" value="UniProtKB-KW"/>
</dbReference>
<dbReference type="Proteomes" id="UP000230233">
    <property type="component" value="Unassembled WGS sequence"/>
</dbReference>
<dbReference type="OrthoDB" id="5876148at2759"/>
<dbReference type="PANTHER" id="PTHR47642:SF6">
    <property type="entry name" value="ATP-DEPENDENT DNA HELICASE"/>
    <property type="match status" value="1"/>
</dbReference>
<keyword evidence="1" id="KW-0234">DNA repair</keyword>
<dbReference type="Gene3D" id="3.40.50.300">
    <property type="entry name" value="P-loop containing nucleotide triphosphate hydrolases"/>
    <property type="match status" value="1"/>
</dbReference>
<dbReference type="InterPro" id="IPR027417">
    <property type="entry name" value="P-loop_NTPase"/>
</dbReference>
<dbReference type="InterPro" id="IPR051055">
    <property type="entry name" value="PIF1_helicase"/>
</dbReference>
<keyword evidence="1" id="KW-0347">Helicase</keyword>
<feature type="domain" description="AAA+ ATPase" evidence="2">
    <location>
        <begin position="19"/>
        <end position="164"/>
    </location>
</feature>
<dbReference type="STRING" id="1611254.A0A2G5S9C4"/>
<keyword evidence="1" id="KW-0547">Nucleotide-binding</keyword>
<keyword evidence="1" id="KW-0067">ATP-binding</keyword>
<sequence length="450" mass="50941">MITTQDVYDFCLKMLQDKKQFFVFLQGRGGTGKTHTIRRIAAALKPNQYLLMSATNTGAIEIGGETIYKALKLPLDLFDTDVINYKHCPDLEFVVFDEVSMMIGEMLGILDDALRKKTGKNALFGGCSILLSGDLRQLSVGDDRIFQADNWYLFDRIELKKSIRHTTDQEFADHLSRWAEGEVHPWDLQFFKKRELCPDGLDYKTVAQAFLALPPGKNAILCANREAVARFNEAVVKEKKPSQNVLKTYRHVLEKKMEGVRGPPHYEEQEEDGYFHVAVGLGVLFTGQMVSTENFRVKSGTHGVILGFERGYGSIVKHLRIQIHGRPYHFIRQYTQQPIYGNLRSLVSLRFEIVNSYAFVVHRAQGMTLDKVIVDTSNGLGTAMGYTAFSRVRTAADLFITHLPKKTDFSELRHIITADELVNRALAEQPLLDLMPKSEDLAKENKEAAT</sequence>
<comment type="catalytic activity">
    <reaction evidence="1">
        <text>ATP + H2O = ADP + phosphate + H(+)</text>
        <dbReference type="Rhea" id="RHEA:13065"/>
        <dbReference type="ChEBI" id="CHEBI:15377"/>
        <dbReference type="ChEBI" id="CHEBI:15378"/>
        <dbReference type="ChEBI" id="CHEBI:30616"/>
        <dbReference type="ChEBI" id="CHEBI:43474"/>
        <dbReference type="ChEBI" id="CHEBI:456216"/>
        <dbReference type="EC" id="5.6.2.3"/>
    </reaction>
</comment>
<dbReference type="PANTHER" id="PTHR47642">
    <property type="entry name" value="ATP-DEPENDENT DNA HELICASE"/>
    <property type="match status" value="1"/>
</dbReference>
<dbReference type="InterPro" id="IPR003593">
    <property type="entry name" value="AAA+_ATPase"/>
</dbReference>
<proteinExistence type="inferred from homology"/>
<dbReference type="Pfam" id="PF05970">
    <property type="entry name" value="PIF1"/>
    <property type="match status" value="1"/>
</dbReference>
<dbReference type="GO" id="GO:0016887">
    <property type="term" value="F:ATP hydrolysis activity"/>
    <property type="evidence" value="ECO:0007669"/>
    <property type="project" value="RHEA"/>
</dbReference>
<comment type="cofactor">
    <cofactor evidence="1">
        <name>Mg(2+)</name>
        <dbReference type="ChEBI" id="CHEBI:18420"/>
    </cofactor>
</comment>
<dbReference type="EC" id="5.6.2.3" evidence="1"/>
<name>A0A2G5S9C4_9PELO</name>
<dbReference type="SUPFAM" id="SSF52540">
    <property type="entry name" value="P-loop containing nucleoside triphosphate hydrolases"/>
    <property type="match status" value="2"/>
</dbReference>
<dbReference type="GO" id="GO:0006310">
    <property type="term" value="P:DNA recombination"/>
    <property type="evidence" value="ECO:0007669"/>
    <property type="project" value="UniProtKB-KW"/>
</dbReference>
<dbReference type="SMART" id="SM00382">
    <property type="entry name" value="AAA"/>
    <property type="match status" value="1"/>
</dbReference>
<accession>A0A2G5S9C4</accession>
<evidence type="ECO:0000313" key="4">
    <source>
        <dbReference type="Proteomes" id="UP000230233"/>
    </source>
</evidence>
<dbReference type="GO" id="GO:0005524">
    <property type="term" value="F:ATP binding"/>
    <property type="evidence" value="ECO:0007669"/>
    <property type="project" value="UniProtKB-KW"/>
</dbReference>
<evidence type="ECO:0000256" key="1">
    <source>
        <dbReference type="RuleBase" id="RU363044"/>
    </source>
</evidence>
<comment type="similarity">
    <text evidence="1">Belongs to the helicase family.</text>
</comment>
<evidence type="ECO:0000259" key="2">
    <source>
        <dbReference type="SMART" id="SM00382"/>
    </source>
</evidence>
<gene>
    <name evidence="3" type="ORF">B9Z55_028952</name>
</gene>
<dbReference type="GO" id="GO:0043139">
    <property type="term" value="F:5'-3' DNA helicase activity"/>
    <property type="evidence" value="ECO:0007669"/>
    <property type="project" value="UniProtKB-EC"/>
</dbReference>
<dbReference type="InterPro" id="IPR010285">
    <property type="entry name" value="DNA_helicase_pif1-like_DEAD"/>
</dbReference>
<evidence type="ECO:0000313" key="3">
    <source>
        <dbReference type="EMBL" id="PIC11627.1"/>
    </source>
</evidence>
<dbReference type="GO" id="GO:0000723">
    <property type="term" value="P:telomere maintenance"/>
    <property type="evidence" value="ECO:0007669"/>
    <property type="project" value="InterPro"/>
</dbReference>
<dbReference type="AlphaFoldDB" id="A0A2G5S9C4"/>
<keyword evidence="1" id="KW-0233">DNA recombination</keyword>
<keyword evidence="1" id="KW-0378">Hydrolase</keyword>
<protein>
    <recommendedName>
        <fullName evidence="1">ATP-dependent DNA helicase</fullName>
        <ecNumber evidence="1">5.6.2.3</ecNumber>
    </recommendedName>
</protein>
<organism evidence="3 4">
    <name type="scientific">Caenorhabditis nigoni</name>
    <dbReference type="NCBI Taxonomy" id="1611254"/>
    <lineage>
        <taxon>Eukaryota</taxon>
        <taxon>Metazoa</taxon>
        <taxon>Ecdysozoa</taxon>
        <taxon>Nematoda</taxon>
        <taxon>Chromadorea</taxon>
        <taxon>Rhabditida</taxon>
        <taxon>Rhabditina</taxon>
        <taxon>Rhabditomorpha</taxon>
        <taxon>Rhabditoidea</taxon>
        <taxon>Rhabditidae</taxon>
        <taxon>Peloderinae</taxon>
        <taxon>Caenorhabditis</taxon>
    </lineage>
</organism>
<comment type="caution">
    <text evidence="3">The sequence shown here is derived from an EMBL/GenBank/DDBJ whole genome shotgun (WGS) entry which is preliminary data.</text>
</comment>
<keyword evidence="1" id="KW-0227">DNA damage</keyword>
<reference evidence="4" key="1">
    <citation type="submission" date="2017-10" db="EMBL/GenBank/DDBJ databases">
        <title>Rapid genome shrinkage in a self-fertile nematode reveals novel sperm competition proteins.</title>
        <authorList>
            <person name="Yin D."/>
            <person name="Schwarz E.M."/>
            <person name="Thomas C.G."/>
            <person name="Felde R.L."/>
            <person name="Korf I.F."/>
            <person name="Cutter A.D."/>
            <person name="Schartner C.M."/>
            <person name="Ralston E.J."/>
            <person name="Meyer B.J."/>
            <person name="Haag E.S."/>
        </authorList>
    </citation>
    <scope>NUCLEOTIDE SEQUENCE [LARGE SCALE GENOMIC DNA]</scope>
    <source>
        <strain evidence="4">JU1422</strain>
    </source>
</reference>